<gene>
    <name evidence="2" type="ORF">BDP27DRAFT_302416</name>
</gene>
<proteinExistence type="predicted"/>
<feature type="compositionally biased region" description="Polar residues" evidence="1">
    <location>
        <begin position="462"/>
        <end position="476"/>
    </location>
</feature>
<feature type="region of interest" description="Disordered" evidence="1">
    <location>
        <begin position="237"/>
        <end position="284"/>
    </location>
</feature>
<keyword evidence="3" id="KW-1185">Reference proteome</keyword>
<feature type="compositionally biased region" description="Low complexity" evidence="1">
    <location>
        <begin position="477"/>
        <end position="488"/>
    </location>
</feature>
<evidence type="ECO:0000256" key="1">
    <source>
        <dbReference type="SAM" id="MobiDB-lite"/>
    </source>
</evidence>
<dbReference type="EMBL" id="JADNRY010000018">
    <property type="protein sequence ID" value="KAF9073450.1"/>
    <property type="molecule type" value="Genomic_DNA"/>
</dbReference>
<dbReference type="AlphaFoldDB" id="A0A9P5Q4J3"/>
<reference evidence="2" key="1">
    <citation type="submission" date="2020-11" db="EMBL/GenBank/DDBJ databases">
        <authorList>
            <consortium name="DOE Joint Genome Institute"/>
            <person name="Ahrendt S."/>
            <person name="Riley R."/>
            <person name="Andreopoulos W."/>
            <person name="Labutti K."/>
            <person name="Pangilinan J."/>
            <person name="Ruiz-Duenas F.J."/>
            <person name="Barrasa J.M."/>
            <person name="Sanchez-Garcia M."/>
            <person name="Camarero S."/>
            <person name="Miyauchi S."/>
            <person name="Serrano A."/>
            <person name="Linde D."/>
            <person name="Babiker R."/>
            <person name="Drula E."/>
            <person name="Ayuso-Fernandez I."/>
            <person name="Pacheco R."/>
            <person name="Padilla G."/>
            <person name="Ferreira P."/>
            <person name="Barriuso J."/>
            <person name="Kellner H."/>
            <person name="Castanera R."/>
            <person name="Alfaro M."/>
            <person name="Ramirez L."/>
            <person name="Pisabarro A.G."/>
            <person name="Kuo A."/>
            <person name="Tritt A."/>
            <person name="Lipzen A."/>
            <person name="He G."/>
            <person name="Yan M."/>
            <person name="Ng V."/>
            <person name="Cullen D."/>
            <person name="Martin F."/>
            <person name="Rosso M.-N."/>
            <person name="Henrissat B."/>
            <person name="Hibbett D."/>
            <person name="Martinez A.T."/>
            <person name="Grigoriev I.V."/>
        </authorList>
    </citation>
    <scope>NUCLEOTIDE SEQUENCE</scope>
    <source>
        <strain evidence="2">AH 40177</strain>
    </source>
</reference>
<feature type="compositionally biased region" description="Basic residues" evidence="1">
    <location>
        <begin position="98"/>
        <end position="107"/>
    </location>
</feature>
<feature type="region of interest" description="Disordered" evidence="1">
    <location>
        <begin position="462"/>
        <end position="488"/>
    </location>
</feature>
<organism evidence="2 3">
    <name type="scientific">Rhodocollybia butyracea</name>
    <dbReference type="NCBI Taxonomy" id="206335"/>
    <lineage>
        <taxon>Eukaryota</taxon>
        <taxon>Fungi</taxon>
        <taxon>Dikarya</taxon>
        <taxon>Basidiomycota</taxon>
        <taxon>Agaricomycotina</taxon>
        <taxon>Agaricomycetes</taxon>
        <taxon>Agaricomycetidae</taxon>
        <taxon>Agaricales</taxon>
        <taxon>Marasmiineae</taxon>
        <taxon>Omphalotaceae</taxon>
        <taxon>Rhodocollybia</taxon>
    </lineage>
</organism>
<evidence type="ECO:0000313" key="3">
    <source>
        <dbReference type="Proteomes" id="UP000772434"/>
    </source>
</evidence>
<dbReference type="OrthoDB" id="3067135at2759"/>
<feature type="compositionally biased region" description="Basic residues" evidence="1">
    <location>
        <begin position="273"/>
        <end position="284"/>
    </location>
</feature>
<accession>A0A9P5Q4J3</accession>
<evidence type="ECO:0000313" key="2">
    <source>
        <dbReference type="EMBL" id="KAF9073450.1"/>
    </source>
</evidence>
<feature type="region of interest" description="Disordered" evidence="1">
    <location>
        <begin position="98"/>
        <end position="158"/>
    </location>
</feature>
<dbReference type="Proteomes" id="UP000772434">
    <property type="component" value="Unassembled WGS sequence"/>
</dbReference>
<feature type="region of interest" description="Disordered" evidence="1">
    <location>
        <begin position="504"/>
        <end position="525"/>
    </location>
</feature>
<protein>
    <submittedName>
        <fullName evidence="2">Uncharacterized protein</fullName>
    </submittedName>
</protein>
<feature type="compositionally biased region" description="Polar residues" evidence="1">
    <location>
        <begin position="506"/>
        <end position="516"/>
    </location>
</feature>
<name>A0A9P5Q4J3_9AGAR</name>
<sequence>MERNEFIIKRRRKYSTIDPCLGFYRLPSTPEETRSINPADYAQHSKIPAQFTSNSALQLPIPNVTQQEYPLIQNQPQNYTLTEPITNDSESVRRLRTYAKHQRKRSKSPTVVDSEEERSPSQLPPKKKRKPNPLRIQSPKSAEKIPARPRNGRKRRRPLAERLLHAAVVSGVDPVETLIEPDPDGPAPTRRPLQFQVLDSLEHTSSPGTKRHSSWSLVDPHRSSSIDTASFISAAQEKETLPPRTQPLTKWPSIVSSHLPGKTRVSGSNKTAVRSRKKLNPNVQHSRHPLKLVPIQKSELLSQTTSTLRVPSFPKIHHPTDLTSNPQTTTRVNVKTLTFVPFPTSSQSVYTPSRKVLVKRSSSDPPYSPKRAFVNSDIDINSASVSCTSPANQVSLPVTSSGPLLNLEVMKPMPSDALSTCPAITPAPTPTLTINALADVISSGSFDPISSPRRNAILSTVQNDRSSDNTIPQQSHFSNSSSKKPAKPLSSFFDEFMETVRAATASERQQTDSVSTRKVGARPVSSRRVQQRISISTSRYNVPVIQTQHFDPGADYVFDEWSFRDAPREKKTPEKLEPSIADNGDILDFGAAQHSPYHVTLGPAPPSRGGTLRTAMAGLRAFYG</sequence>
<comment type="caution">
    <text evidence="2">The sequence shown here is derived from an EMBL/GenBank/DDBJ whole genome shotgun (WGS) entry which is preliminary data.</text>
</comment>